<accession>A0ACB9YF00</accession>
<dbReference type="Proteomes" id="UP001056978">
    <property type="component" value="Chromosome 5"/>
</dbReference>
<organism evidence="1 2">
    <name type="scientific">Plasmodium brasilianum</name>
    <dbReference type="NCBI Taxonomy" id="5824"/>
    <lineage>
        <taxon>Eukaryota</taxon>
        <taxon>Sar</taxon>
        <taxon>Alveolata</taxon>
        <taxon>Apicomplexa</taxon>
        <taxon>Aconoidasida</taxon>
        <taxon>Haemosporida</taxon>
        <taxon>Plasmodiidae</taxon>
        <taxon>Plasmodium</taxon>
        <taxon>Plasmodium (Plasmodium)</taxon>
    </lineage>
</organism>
<evidence type="ECO:0000313" key="2">
    <source>
        <dbReference type="Proteomes" id="UP001056978"/>
    </source>
</evidence>
<evidence type="ECO:0000313" key="1">
    <source>
        <dbReference type="EMBL" id="KAI4840201.1"/>
    </source>
</evidence>
<protein>
    <submittedName>
        <fullName evidence="1">Fam-l protein</fullName>
    </submittedName>
</protein>
<proteinExistence type="predicted"/>
<comment type="caution">
    <text evidence="1">The sequence shown here is derived from an EMBL/GenBank/DDBJ whole genome shotgun (WGS) entry which is preliminary data.</text>
</comment>
<reference evidence="1" key="1">
    <citation type="submission" date="2022-06" db="EMBL/GenBank/DDBJ databases">
        <title>The First Complete Genome of the Simian Malaria Parasite Plasmodium brasilianum.</title>
        <authorList>
            <person name="Bajic M."/>
            <person name="Ravishankar S."/>
        </authorList>
    </citation>
    <scope>NUCLEOTIDE SEQUENCE</scope>
    <source>
        <strain evidence="1">Bolivian I</strain>
    </source>
</reference>
<name>A0ACB9YF00_PLABR</name>
<gene>
    <name evidence="1" type="ORF">MKS88_001559</name>
</gene>
<dbReference type="EMBL" id="CM043773">
    <property type="protein sequence ID" value="KAI4840201.1"/>
    <property type="molecule type" value="Genomic_DNA"/>
</dbReference>
<keyword evidence="2" id="KW-1185">Reference proteome</keyword>
<sequence>MEQKLMLFLFTKISTFILLSWICYFFNDINCLNKNLDEKWNLCRKLNIRIYRILAKYKHYKDSSNSNQKEEMQISEVKKEENIYNNKKGTNGKHKKSCRNSLYNGKYGKNIEKNISGIPKTKKYSIFEKKIFKELYYEDYVKNIKSIEYEEYKKLARRKRRIRIALLLLFFMVLAIPILDISLEKITEGGLLGLLHLLYPTGTDTNPLSGIEGHLDSLLSQGTWNILGKICASTTFIYGVPFLIFVVIFILGMVYYYKKVIKYENTKFRKKLNLK</sequence>